<organism evidence="2">
    <name type="scientific">Entamoeba dispar (strain ATCC PRA-260 / SAW760)</name>
    <dbReference type="NCBI Taxonomy" id="370354"/>
    <lineage>
        <taxon>Eukaryota</taxon>
        <taxon>Amoebozoa</taxon>
        <taxon>Evosea</taxon>
        <taxon>Archamoebae</taxon>
        <taxon>Mastigamoebida</taxon>
        <taxon>Entamoebidae</taxon>
        <taxon>Entamoeba</taxon>
    </lineage>
</organism>
<name>B0EQD8_ENTDS</name>
<gene>
    <name evidence="1" type="ORF">EDI_122000</name>
</gene>
<evidence type="ECO:0000313" key="2">
    <source>
        <dbReference type="Proteomes" id="UP000008076"/>
    </source>
</evidence>
<protein>
    <submittedName>
        <fullName evidence="1">Uncharacterized protein</fullName>
    </submittedName>
</protein>
<dbReference type="KEGG" id="edi:EDI_122000"/>
<dbReference type="RefSeq" id="XP_001740332.1">
    <property type="nucleotide sequence ID" value="XM_001740280.1"/>
</dbReference>
<dbReference type="Proteomes" id="UP000008076">
    <property type="component" value="Unassembled WGS sequence"/>
</dbReference>
<sequence length="1344" mass="160454">MKSHEIMIRCIEENPIKNINEIRFFLNNANLRDEEIEEILSLLTQMIMRVDKESLEYISLYIHLLMERLVTETKFVRNPIKHDGWKKLRIDPSFINCKILKMPVDIQIFLTEFIDKEEVIKRIKSNNIDILLKKRITSLIQWYPKEINCVESPDYMMIKDMIIKEKNNENYEINIKELYTVDGLDEMKLIALLLVYGIIHNKKIILEEMDHLIQHFVNRPLGIYFIKYFVQILRNYKEEICQKTIDFIVNGNSIKTIIYSLGENLIRLKLFNEKSIFYSIFQIFPKISIQETLKISQVIDFNDENIFSIQIRVINIFVLMIPEMIKISHEEMINIIQMVSQFIIKHQNIEIIQLFCDFIYASWKLIQQKGIYETIIYEVIIKITENILEGIIPLNDKNRKNLSNVYLLLFSEKHKYCKRILNIVINKCIEKNIDMEHIQYIFLGCYQSIKWSEKITHFCLEELIEKKEIKEENIKRSIMLLRLLKTGINKEMIIKNEEIYYQLFNLFIKYDILKSVIDEVKGIFIDRLIYSYNKDKNDQKLIEIFHRYIKYCIISHLDCLYNFVINSYIDKEQKISIYQEVQKTKIDQTILYFMNKYFKDELKILIEQMKIIGIKLSTMKQEEKLQELYYDVVEKCIKKNPINTIIDEENMLIDNEMYNIINKDIISIRLNEMNEEIEGLDKIFEIYLILSKELNRPIINKSLLTIKQKKLNSIPIEYFIGGNIFNNSIDYLIQKIEEIDIKKIIYLMKKDTLGMMDETSMIETLLKSLNNQYICSNLTNGFKVFNQLIRFIPLTFNNINQLFNSINQYCKTKKELLIDENIYQFIDYSLQLNKETSAAVSFILLMIISLIINSIEKQPYSKIINNDRNKFIKENNEFKNIIYCGYNDVFDSFKIKIIDNEIHNNQIKEILQRNCTLQMLEKCIETPFIYDYSKPIPLKQNIFIILYHFFTFKEVKNIIEVITNKYETENKGKFYILQGLIAGIKSFKIEDRLECQEYILKHCIDWLQVINSNQEYLINNFIKNDYILLKEIYSKCIKSIIKGNYNKTIILFIIKYSFYNISLIETTINTLFNGTTICGCYKEEISKFIHLLINDKRFNKTITNLLIQILKNNNKPTFNNTLNANISVIFNSIEIINNNTIELCIEIIYILITLYPFDNFKILKPIIIVKKEIQSQFVEKIQEIYFNSDKNGKMLILDILCSMNNLDLINQFDFNKMMNTNNFTINSRCSDLITYYIKKTNNIEFCEKIIEKQLNNNIINEHLYITALSCIILSRSLFINNSIKNAVHQLLHFKPKNSQIKKYSNNTLMIFRRKFNQLLKYDKNIFSEDDMELLYLQSIPWYMA</sequence>
<dbReference type="OrthoDB" id="27936at2759"/>
<evidence type="ECO:0000313" key="1">
    <source>
        <dbReference type="EMBL" id="EDR23263.1"/>
    </source>
</evidence>
<proteinExistence type="predicted"/>
<keyword evidence="2" id="KW-1185">Reference proteome</keyword>
<dbReference type="OMA" id="LMIPEMI"/>
<accession>B0EQD8</accession>
<dbReference type="eggNOG" id="ENOG502RCCC">
    <property type="taxonomic scope" value="Eukaryota"/>
</dbReference>
<reference evidence="2" key="1">
    <citation type="submission" date="2007-12" db="EMBL/GenBank/DDBJ databases">
        <title>Annotation of Entamoeba dispar SAW760.</title>
        <authorList>
            <person name="Lorenzi H."/>
            <person name="Inman J."/>
            <person name="Schobel S."/>
            <person name="Amedeo P."/>
            <person name="Caler E."/>
        </authorList>
    </citation>
    <scope>NUCLEOTIDE SEQUENCE [LARGE SCALE GENOMIC DNA]</scope>
    <source>
        <strain evidence="2">ATCC PRA-260 / SAW760</strain>
    </source>
</reference>
<dbReference type="EMBL" id="DS550371">
    <property type="protein sequence ID" value="EDR23263.1"/>
    <property type="molecule type" value="Genomic_DNA"/>
</dbReference>
<dbReference type="VEuPathDB" id="AmoebaDB:EDI_122000"/>
<dbReference type="GeneID" id="5885498"/>